<dbReference type="Proteomes" id="UP000326838">
    <property type="component" value="Unassembled WGS sequence"/>
</dbReference>
<keyword evidence="4" id="KW-0482">Metalloprotease</keyword>
<dbReference type="GO" id="GO:0004175">
    <property type="term" value="F:endopeptidase activity"/>
    <property type="evidence" value="ECO:0007669"/>
    <property type="project" value="UniProtKB-ARBA"/>
</dbReference>
<keyword evidence="5" id="KW-1185">Reference proteome</keyword>
<sequence>MSESIDRRGEHPSETPPVGDGPDAAGDGPGRPSRFSRSESGEWVAERTGAEPFSAGVGAALAAGGGTGTLVTGPLDAADTAAVPDDAEERERGRRRRPRAPRMWLQGGTSTLPWGWMLVGWALISLGAGVLVATIVRELVGGTLGGWIATVILWAAMIVPVVLAFARSVPRGLMRFRATDVLFGLVFGVVLRFVAGGLEQAASGRAAWPAYPTVDGRLPGDWWFTDLAVPVVVAPAIEEFFFHALLLVALYTAFRRLTRQRVVAGFGAALVSTGLFVLLHELTGSLGVTWPSATTIALVGLVGSVLVLLTGRIWGAVLTHVVFNATFVLLALVGTLTGVGGGALS</sequence>
<dbReference type="Pfam" id="PF02517">
    <property type="entry name" value="Rce1-like"/>
    <property type="match status" value="1"/>
</dbReference>
<dbReference type="AlphaFoldDB" id="A0A5N0T9M2"/>
<keyword evidence="4" id="KW-0645">Protease</keyword>
<keyword evidence="2" id="KW-0472">Membrane</keyword>
<feature type="transmembrane region" description="Helical" evidence="2">
    <location>
        <begin position="178"/>
        <end position="195"/>
    </location>
</feature>
<feature type="compositionally biased region" description="Basic and acidic residues" evidence="1">
    <location>
        <begin position="1"/>
        <end position="13"/>
    </location>
</feature>
<feature type="transmembrane region" description="Helical" evidence="2">
    <location>
        <begin position="144"/>
        <end position="166"/>
    </location>
</feature>
<feature type="transmembrane region" description="Helical" evidence="2">
    <location>
        <begin position="288"/>
        <end position="309"/>
    </location>
</feature>
<feature type="region of interest" description="Disordered" evidence="1">
    <location>
        <begin position="1"/>
        <end position="49"/>
    </location>
</feature>
<dbReference type="GO" id="GO:0006508">
    <property type="term" value="P:proteolysis"/>
    <property type="evidence" value="ECO:0007669"/>
    <property type="project" value="UniProtKB-KW"/>
</dbReference>
<feature type="region of interest" description="Disordered" evidence="1">
    <location>
        <begin position="71"/>
        <end position="101"/>
    </location>
</feature>
<evidence type="ECO:0000313" key="5">
    <source>
        <dbReference type="Proteomes" id="UP000326838"/>
    </source>
</evidence>
<evidence type="ECO:0000256" key="1">
    <source>
        <dbReference type="SAM" id="MobiDB-lite"/>
    </source>
</evidence>
<keyword evidence="2" id="KW-0812">Transmembrane</keyword>
<organism evidence="4 5">
    <name type="scientific">Microbacterium caowuchunii</name>
    <dbReference type="NCBI Taxonomy" id="2614638"/>
    <lineage>
        <taxon>Bacteria</taxon>
        <taxon>Bacillati</taxon>
        <taxon>Actinomycetota</taxon>
        <taxon>Actinomycetes</taxon>
        <taxon>Micrococcales</taxon>
        <taxon>Microbacteriaceae</taxon>
        <taxon>Microbacterium</taxon>
    </lineage>
</organism>
<feature type="compositionally biased region" description="Low complexity" evidence="1">
    <location>
        <begin position="16"/>
        <end position="32"/>
    </location>
</feature>
<feature type="compositionally biased region" description="Basic and acidic residues" evidence="1">
    <location>
        <begin position="36"/>
        <end position="49"/>
    </location>
</feature>
<evidence type="ECO:0000256" key="2">
    <source>
        <dbReference type="SAM" id="Phobius"/>
    </source>
</evidence>
<feature type="transmembrane region" description="Helical" evidence="2">
    <location>
        <begin position="321"/>
        <end position="344"/>
    </location>
</feature>
<dbReference type="GO" id="GO:0080120">
    <property type="term" value="P:CAAX-box protein maturation"/>
    <property type="evidence" value="ECO:0007669"/>
    <property type="project" value="UniProtKB-ARBA"/>
</dbReference>
<dbReference type="RefSeq" id="WP_150894428.1">
    <property type="nucleotide sequence ID" value="NZ_VYUY01000016.1"/>
</dbReference>
<evidence type="ECO:0000313" key="4">
    <source>
        <dbReference type="EMBL" id="KAA9131743.1"/>
    </source>
</evidence>
<gene>
    <name evidence="4" type="ORF">F6B40_12150</name>
</gene>
<proteinExistence type="predicted"/>
<feature type="transmembrane region" description="Helical" evidence="2">
    <location>
        <begin position="104"/>
        <end position="124"/>
    </location>
</feature>
<name>A0A5N0T9M2_9MICO</name>
<feature type="transmembrane region" description="Helical" evidence="2">
    <location>
        <begin position="227"/>
        <end position="250"/>
    </location>
</feature>
<evidence type="ECO:0000259" key="3">
    <source>
        <dbReference type="Pfam" id="PF02517"/>
    </source>
</evidence>
<dbReference type="InterPro" id="IPR003675">
    <property type="entry name" value="Rce1/LyrA-like_dom"/>
</dbReference>
<feature type="compositionally biased region" description="Low complexity" evidence="1">
    <location>
        <begin position="71"/>
        <end position="84"/>
    </location>
</feature>
<keyword evidence="4" id="KW-0378">Hydrolase</keyword>
<dbReference type="EMBL" id="VYUY01000016">
    <property type="protein sequence ID" value="KAA9131743.1"/>
    <property type="molecule type" value="Genomic_DNA"/>
</dbReference>
<protein>
    <submittedName>
        <fullName evidence="4">CPBP family intramembrane metalloprotease</fullName>
    </submittedName>
</protein>
<reference evidence="5" key="1">
    <citation type="submission" date="2019-09" db="EMBL/GenBank/DDBJ databases">
        <title>Mumia zhuanghuii sp. nov. isolated from the intestinal contents of plateau pika (Ochotona curzoniae) in the Qinghai-Tibet plateau of China.</title>
        <authorList>
            <person name="Tian Z."/>
        </authorList>
    </citation>
    <scope>NUCLEOTIDE SEQUENCE [LARGE SCALE GENOMIC DNA]</scope>
    <source>
        <strain evidence="5">L-033</strain>
    </source>
</reference>
<keyword evidence="2" id="KW-1133">Transmembrane helix</keyword>
<accession>A0A5N0T9M2</accession>
<comment type="caution">
    <text evidence="4">The sequence shown here is derived from an EMBL/GenBank/DDBJ whole genome shotgun (WGS) entry which is preliminary data.</text>
</comment>
<feature type="transmembrane region" description="Helical" evidence="2">
    <location>
        <begin position="262"/>
        <end position="282"/>
    </location>
</feature>
<feature type="domain" description="CAAX prenyl protease 2/Lysostaphin resistance protein A-like" evidence="3">
    <location>
        <begin position="222"/>
        <end position="325"/>
    </location>
</feature>
<dbReference type="GO" id="GO:0008237">
    <property type="term" value="F:metallopeptidase activity"/>
    <property type="evidence" value="ECO:0007669"/>
    <property type="project" value="UniProtKB-KW"/>
</dbReference>